<evidence type="ECO:0000256" key="7">
    <source>
        <dbReference type="SAM" id="Phobius"/>
    </source>
</evidence>
<dbReference type="GO" id="GO:0000041">
    <property type="term" value="P:transition metal ion transport"/>
    <property type="evidence" value="ECO:0007669"/>
    <property type="project" value="InterPro"/>
</dbReference>
<comment type="subcellular location">
    <subcellularLocation>
        <location evidence="1">Cell membrane</location>
        <topology evidence="1">Multi-pass membrane protein</topology>
    </subcellularLocation>
</comment>
<feature type="transmembrane region" description="Helical" evidence="7">
    <location>
        <begin position="37"/>
        <end position="56"/>
    </location>
</feature>
<reference evidence="9" key="1">
    <citation type="submission" date="2018-05" db="EMBL/GenBank/DDBJ databases">
        <title>Luteimonas pekinense sp. nov., isolated from human Meibomian gland secretions, Beijing, China.</title>
        <authorList>
            <person name="Wen T."/>
            <person name="Bai H."/>
            <person name="Lv H."/>
        </authorList>
    </citation>
    <scope>NUCLEOTIDE SEQUENCE [LARGE SCALE GENOMIC DNA]</scope>
    <source>
        <strain evidence="9">83-4</strain>
    </source>
</reference>
<sequence length="214" mass="22852">MTAQLPSEWRWWGLLAAVAVLAWAVRRLPWHKVADDAEAQRVFAIFIALVILLRAPSTQSAIGINLHFLGAAIATLMFGARFALVALAVVSAAWALLGRVWLGWGWDFLANDALPVAVTVAFGALVTKMLPAHIFIYILGNAFFAAGLSMLASVLAKAAVTHGLGGEAVPYLIAAIPMSFGEAFFTGGALALVVAYRPHWCASFDDAKYLSGRD</sequence>
<keyword evidence="6 7" id="KW-0472">Membrane</keyword>
<evidence type="ECO:0000256" key="6">
    <source>
        <dbReference type="ARBA" id="ARBA00023136"/>
    </source>
</evidence>
<evidence type="ECO:0000256" key="1">
    <source>
        <dbReference type="ARBA" id="ARBA00004651"/>
    </source>
</evidence>
<feature type="transmembrane region" description="Helical" evidence="7">
    <location>
        <begin position="134"/>
        <end position="156"/>
    </location>
</feature>
<feature type="transmembrane region" description="Helical" evidence="7">
    <location>
        <begin position="168"/>
        <end position="196"/>
    </location>
</feature>
<evidence type="ECO:0000256" key="3">
    <source>
        <dbReference type="ARBA" id="ARBA00022475"/>
    </source>
</evidence>
<organism evidence="8 9">
    <name type="scientific">Solilutibacter oculi</name>
    <dbReference type="NCBI Taxonomy" id="2698682"/>
    <lineage>
        <taxon>Bacteria</taxon>
        <taxon>Pseudomonadati</taxon>
        <taxon>Pseudomonadota</taxon>
        <taxon>Gammaproteobacteria</taxon>
        <taxon>Lysobacterales</taxon>
        <taxon>Lysobacteraceae</taxon>
        <taxon>Solilutibacter</taxon>
    </lineage>
</organism>
<dbReference type="Gene3D" id="1.10.1760.20">
    <property type="match status" value="1"/>
</dbReference>
<feature type="transmembrane region" description="Helical" evidence="7">
    <location>
        <begin position="108"/>
        <end position="127"/>
    </location>
</feature>
<dbReference type="GO" id="GO:0005886">
    <property type="term" value="C:plasma membrane"/>
    <property type="evidence" value="ECO:0007669"/>
    <property type="project" value="UniProtKB-SubCell"/>
</dbReference>
<keyword evidence="4 7" id="KW-0812">Transmembrane</keyword>
<keyword evidence="5 7" id="KW-1133">Transmembrane helix</keyword>
<proteinExistence type="predicted"/>
<dbReference type="OrthoDB" id="5297929at2"/>
<dbReference type="InterPro" id="IPR002751">
    <property type="entry name" value="CbiM/NikMN"/>
</dbReference>
<dbReference type="KEGG" id="lue:DCD74_08690"/>
<dbReference type="EMBL" id="CP029556">
    <property type="protein sequence ID" value="AXA84753.1"/>
    <property type="molecule type" value="Genomic_DNA"/>
</dbReference>
<evidence type="ECO:0000256" key="4">
    <source>
        <dbReference type="ARBA" id="ARBA00022692"/>
    </source>
</evidence>
<accession>A0A344J6U3</accession>
<evidence type="ECO:0000256" key="2">
    <source>
        <dbReference type="ARBA" id="ARBA00022448"/>
    </source>
</evidence>
<protein>
    <submittedName>
        <fullName evidence="8">Uncharacterized protein</fullName>
    </submittedName>
</protein>
<dbReference type="AlphaFoldDB" id="A0A344J6U3"/>
<evidence type="ECO:0000256" key="5">
    <source>
        <dbReference type="ARBA" id="ARBA00022989"/>
    </source>
</evidence>
<evidence type="ECO:0000313" key="8">
    <source>
        <dbReference type="EMBL" id="AXA84753.1"/>
    </source>
</evidence>
<gene>
    <name evidence="8" type="ORF">DCD74_08690</name>
</gene>
<evidence type="ECO:0000313" key="9">
    <source>
        <dbReference type="Proteomes" id="UP000251842"/>
    </source>
</evidence>
<dbReference type="Proteomes" id="UP000251842">
    <property type="component" value="Chromosome"/>
</dbReference>
<feature type="transmembrane region" description="Helical" evidence="7">
    <location>
        <begin position="68"/>
        <end position="96"/>
    </location>
</feature>
<keyword evidence="3" id="KW-1003">Cell membrane</keyword>
<name>A0A344J6U3_9GAMM</name>
<keyword evidence="9" id="KW-1185">Reference proteome</keyword>
<dbReference type="RefSeq" id="WP_112926966.1">
    <property type="nucleotide sequence ID" value="NZ_CP029556.1"/>
</dbReference>
<dbReference type="Pfam" id="PF01891">
    <property type="entry name" value="CbiM"/>
    <property type="match status" value="1"/>
</dbReference>
<keyword evidence="2" id="KW-0813">Transport</keyword>